<sequence length="2769" mass="301715">MNKHCYRVIFSKTLNRLIVVSELSKAEGKHSGSSSKFANFVGNVIACIKPLCFSIFCALGFVSSSFADTLIIKADATAPKSTQPIVLQTANGIPQVNIQTPNSKGLSHNKYSKFDVDTKGAILNNSSKTAKTQLGGYVQGNPYLARGEAKVILNEVNSTDPSLMKGYVEVAGKKAEVIIANPSGISCQGCGVINSNRVTITTGQPKIADGKIESITVEKGTISVSGKGLDNSQVDYTEILSQKAKINAGIWSDKKLSIVTGQNTIKRSDADKNLQITHTKKQLSSSSPSQYAVDVSELGGMYSGKIHLVGTEQGLGVHNAGHIGAGVGEAIIDVNGKIINSGVINASQQIKVSTNFDIENTGKIEAKQSDIQIKTKGNLKQDGSVIAQKGNIKIKADKNITQQGETVAKKQIDYTAQNVNASTSSIIASGVEITQTEKGENRHLETQSEVGKNITVHTTESTTLQGKNIASGKLEVNATTVNLDNSQSSGYDVKVTALEGDITTNSAKITAKNRLDLTTPKTLFTQNSNLKAEKITTKQQNLNTRNTTWEQTGKADFNLTADSIKNSGGQISTQGNFDIKTKVLENTKGVLLSGQILDIKVSDKLTSTEGIISSKDNLTINSGELNNDKGLIQTGKNLEIDTNGKLFSNNETLENGIVAQGLINLKTAKIDNQQGRIASKDKQEITATDINNTQGKIQTETSLEVKATNITNNQGEINANQEAKLTLSNDLLQQKGVIKASELTVRANQIQSENSSQILANTLDILTEQNLSNKSSTILANKGITLSSLRLDNTKGVISSETQSININTHKEALNNTQGQIGAKTDLTVDSGVINNYQGTVYGKTVVIDTHHQDLINTQTKQTKAEKEKGITALETLTLKTKDIENTTGRIASGQDLSITAQNITNTQGEIQTNSNFDLNAQNIGNNQGKVTAIKQLNIDLIGNLTQSQGVVSATKLALSLSALTSTNNSVITGNTTAITATKNINNSESEISATNNLTIDSQSLNNTKGILLSETANIKLDTHQRQLTNTEGKVIAGNQLDLKTGNIESIKGLIQSKNNLSLDTNETAIDNTQGKIITDGELALSTGEINNAQGVIQTSKTAKVDTHQQNINNTKGKVVSGANLSINAGEITNNSGAIAGENTTINTTDLVQDKGIIQATKNLIVTSHKTITSNNQSNINGQKVVLTAQETLSNEESQIAAQNSIDITATGMDNEKGLIVSEGSAVINTHEQKLNNLQGKIGAKTDLTVTSGELDNTQGLLQSQDGLAVNTHQGNLINKNTQVTDPTKSKGIIAQGELIVTTQGLANQRGVIASGKTQQITAENIDNSKGIITGQQNQTLKIKDNINNQAGRISANGVQVSANTFDNSQQGKVLSTSHLALTIIENINNLIGAIKGNNDVTLTSKLINNQQGYIGSVNQNVNINTQGEFNNTKGGIEAKNNINLSAKGINNQLGIIYTQQGNIDLNAQSQVLNNQQGEVVAGKNLNLNSGNITNTQGKLFANNDNNITAINAVIDNQKDGKIQAVGRLSVKAKQLDNQAGFVQSGKDSTLTIQDSIANQKVADTDSLIEAGKTLTITTKNLNNQNTVSTVAELAQGIVAENLNLHTSILNNNKGGIYVQKQGTLTIAKRLNNQSGEILDWGNLAINGFKTDLTINNEKGKIQAQQDLDINAKSLSMNGHLEADNLKLKLKDDVVTEQDINAKTSLSIDTKGNIKNSKNLSANERLTLKATNIENTKEGKLSSAETRVTAKETITNRGLINSFAENNQSKTVIEAKAINNLGTGRIYGDYVALEVENILNQDEHVNGEDKSATIAARKRLDLAGKEIINDTTIYNPDKKGGSTLYSEGDIIFGRTLNSNDQAEGKAEHLYNKSSIIEANGSIGLNVKEVVNSNEHFEAMDKEFPEEGDHNQTEYLIINTTNNDLNSGKRVKMDRFYRDYIEDGAYDHAWRHYLDRRLALDELEIGYIPEVAAKKCEKGANICYHPYSNIYDKDYIIWDYFGIKKPDELPIVETLPLIRKMPKHPFLFLTLFNDSDSRREAYEKYYTEIQNYRNDVKLYNLAFKPYQEWIDRNKDKIDALNAKIKAHNSNYPSYYSKRWGLRVKEHKVFRTVVKNSLAGQILAGQNIEMNGNSLINDKSVIIAGKSLNSSSGLQLKNIDEKGFKTDKHIGIKHWYASYWDGKWYGGERKWENSQEGEFAYIDKESFDMNLFLTKEHTNPTTYKDYINVKQQNNIKKQQTNVELNHLSAFDITKVKEALGRNIESVYFDTKKHQKLTPEVSKIDTDNLTSAKQQQIEANNGLSELAIHKVALDNTQVAQNTDLEIRSIAVDIRLPNQGLYIINPKSDSHYVIETDPEFTNHQKWLSSDYMFNQLRYDHNKVLKRLGDGFYEQKLVREQINRLTGRQFLGEYSNFENQYKALMNHGVTFAKKFNLTPGISLSEGQIAQLTSDIVWFESQTITLPNGKVEKVLVPKVYVMVRKGDITGNGTLISGKQLNINADEILNQGTIAGRDFMQLNANRLKNSGKLTADRLGANIKGDIENIGGIMEADSALLLNVAGDLTHRSTTQTTNVDLYDFKRKQTTLDRKALLYVKGKNGKLQINANNVNITGADIINDGQGQSYISAKNNINLTAVEVGFDEKMGSGNHYRNEKVQDVEVSHIKTKGDVVLKAKNITSEGAELESQAKLMALAENDLVLNSATRTGDYDEYHYSSHSSTFSKKTKTTYDAKHNISKQGTQINAENIALLSGNNIEAKGVEIVADKNIDIVAK</sequence>
<gene>
    <name evidence="2" type="ORF">EV697_10854</name>
</gene>
<dbReference type="RefSeq" id="WP_132024931.1">
    <property type="nucleotide sequence ID" value="NZ_SLXI01000008.1"/>
</dbReference>
<dbReference type="Proteomes" id="UP000294841">
    <property type="component" value="Unassembled WGS sequence"/>
</dbReference>
<dbReference type="InterPro" id="IPR010069">
    <property type="entry name" value="CdiA_FHA1_rpt"/>
</dbReference>
<dbReference type="InterPro" id="IPR024973">
    <property type="entry name" value="ESPR"/>
</dbReference>
<dbReference type="SUPFAM" id="SSF51126">
    <property type="entry name" value="Pectin lyase-like"/>
    <property type="match status" value="1"/>
</dbReference>
<feature type="non-terminal residue" evidence="2">
    <location>
        <position position="2769"/>
    </location>
</feature>
<dbReference type="InterPro" id="IPR011050">
    <property type="entry name" value="Pectin_lyase_fold/virulence"/>
</dbReference>
<protein>
    <submittedName>
        <fullName evidence="2">Filamentous hemagglutinin</fullName>
    </submittedName>
</protein>
<dbReference type="SMART" id="SM00912">
    <property type="entry name" value="Haemagg_act"/>
    <property type="match status" value="1"/>
</dbReference>
<dbReference type="NCBIfam" id="TIGR01731">
    <property type="entry name" value="fil_hemag_20aa"/>
    <property type="match status" value="25"/>
</dbReference>
<keyword evidence="3" id="KW-1185">Reference proteome</keyword>
<feature type="domain" description="Filamentous haemagglutinin FhaB/tRNA nuclease CdiA-like TPS" evidence="1">
    <location>
        <begin position="90"/>
        <end position="210"/>
    </location>
</feature>
<evidence type="ECO:0000313" key="2">
    <source>
        <dbReference type="EMBL" id="TCP11327.1"/>
    </source>
</evidence>
<dbReference type="Pfam" id="PF05860">
    <property type="entry name" value="TPS"/>
    <property type="match status" value="1"/>
</dbReference>
<accession>A0A4R2MSY4</accession>
<proteinExistence type="predicted"/>
<reference evidence="2 3" key="1">
    <citation type="submission" date="2019-03" db="EMBL/GenBank/DDBJ databases">
        <title>Genomic Encyclopedia of Type Strains, Phase IV (KMG-IV): sequencing the most valuable type-strain genomes for metagenomic binning, comparative biology and taxonomic classification.</title>
        <authorList>
            <person name="Goeker M."/>
        </authorList>
    </citation>
    <scope>NUCLEOTIDE SEQUENCE [LARGE SCALE GENOMIC DNA]</scope>
    <source>
        <strain evidence="2 3">DSM 28231</strain>
    </source>
</reference>
<dbReference type="InterPro" id="IPR012334">
    <property type="entry name" value="Pectin_lyas_fold"/>
</dbReference>
<dbReference type="InterPro" id="IPR008638">
    <property type="entry name" value="FhaB/CdiA-like_TPS"/>
</dbReference>
<dbReference type="EMBL" id="SLXI01000008">
    <property type="protein sequence ID" value="TCP11327.1"/>
    <property type="molecule type" value="Genomic_DNA"/>
</dbReference>
<dbReference type="Pfam" id="PF05594">
    <property type="entry name" value="Fil_haemagg"/>
    <property type="match status" value="15"/>
</dbReference>
<evidence type="ECO:0000259" key="1">
    <source>
        <dbReference type="SMART" id="SM00912"/>
    </source>
</evidence>
<name>A0A4R2MSY4_9PAST</name>
<dbReference type="NCBIfam" id="TIGR01901">
    <property type="entry name" value="adhes_NPXG"/>
    <property type="match status" value="1"/>
</dbReference>
<organism evidence="2 3">
    <name type="scientific">Bisgaardia hudsonensis</name>
    <dbReference type="NCBI Taxonomy" id="109472"/>
    <lineage>
        <taxon>Bacteria</taxon>
        <taxon>Pseudomonadati</taxon>
        <taxon>Pseudomonadota</taxon>
        <taxon>Gammaproteobacteria</taxon>
        <taxon>Pasteurellales</taxon>
        <taxon>Pasteurellaceae</taxon>
        <taxon>Bisgaardia</taxon>
    </lineage>
</organism>
<dbReference type="OrthoDB" id="2664633at2"/>
<dbReference type="Pfam" id="PF13018">
    <property type="entry name" value="ESPR"/>
    <property type="match status" value="1"/>
</dbReference>
<dbReference type="Gene3D" id="2.160.20.10">
    <property type="entry name" value="Single-stranded right-handed beta-helix, Pectin lyase-like"/>
    <property type="match status" value="1"/>
</dbReference>
<evidence type="ECO:0000313" key="3">
    <source>
        <dbReference type="Proteomes" id="UP000294841"/>
    </source>
</evidence>
<dbReference type="InterPro" id="IPR008619">
    <property type="entry name" value="Filamentous_hemagglutn_rpt"/>
</dbReference>
<comment type="caution">
    <text evidence="2">The sequence shown here is derived from an EMBL/GenBank/DDBJ whole genome shotgun (WGS) entry which is preliminary data.</text>
</comment>